<dbReference type="WBParaSite" id="Pan_g4096.t1">
    <property type="protein sequence ID" value="Pan_g4096.t1"/>
    <property type="gene ID" value="Pan_g4096"/>
</dbReference>
<accession>A0A7E4VWC6</accession>
<name>A0A7E4VWC6_PANRE</name>
<evidence type="ECO:0000313" key="1">
    <source>
        <dbReference type="Proteomes" id="UP000492821"/>
    </source>
</evidence>
<keyword evidence="1" id="KW-1185">Reference proteome</keyword>
<reference evidence="1" key="1">
    <citation type="journal article" date="2013" name="Genetics">
        <title>The draft genome and transcriptome of Panagrellus redivivus are shaped by the harsh demands of a free-living lifestyle.</title>
        <authorList>
            <person name="Srinivasan J."/>
            <person name="Dillman A.R."/>
            <person name="Macchietto M.G."/>
            <person name="Heikkinen L."/>
            <person name="Lakso M."/>
            <person name="Fracchia K.M."/>
            <person name="Antoshechkin I."/>
            <person name="Mortazavi A."/>
            <person name="Wong G."/>
            <person name="Sternberg P.W."/>
        </authorList>
    </citation>
    <scope>NUCLEOTIDE SEQUENCE [LARGE SCALE GENOMIC DNA]</scope>
    <source>
        <strain evidence="1">MT8872</strain>
    </source>
</reference>
<organism evidence="1 2">
    <name type="scientific">Panagrellus redivivus</name>
    <name type="common">Microworm</name>
    <dbReference type="NCBI Taxonomy" id="6233"/>
    <lineage>
        <taxon>Eukaryota</taxon>
        <taxon>Metazoa</taxon>
        <taxon>Ecdysozoa</taxon>
        <taxon>Nematoda</taxon>
        <taxon>Chromadorea</taxon>
        <taxon>Rhabditida</taxon>
        <taxon>Tylenchina</taxon>
        <taxon>Panagrolaimomorpha</taxon>
        <taxon>Panagrolaimoidea</taxon>
        <taxon>Panagrolaimidae</taxon>
        <taxon>Panagrellus</taxon>
    </lineage>
</organism>
<evidence type="ECO:0000313" key="2">
    <source>
        <dbReference type="WBParaSite" id="Pan_g4096.t1"/>
    </source>
</evidence>
<dbReference type="Proteomes" id="UP000492821">
    <property type="component" value="Unassembled WGS sequence"/>
</dbReference>
<dbReference type="AlphaFoldDB" id="A0A7E4VWC6"/>
<proteinExistence type="predicted"/>
<protein>
    <submittedName>
        <fullName evidence="2">Uncharacterized protein</fullName>
    </submittedName>
</protein>
<reference evidence="2" key="2">
    <citation type="submission" date="2020-10" db="UniProtKB">
        <authorList>
            <consortium name="WormBaseParasite"/>
        </authorList>
    </citation>
    <scope>IDENTIFICATION</scope>
</reference>
<sequence length="79" mass="8879">MTFHASSTFKDCDFRACFSFAKACNHVPIGRHPSETDLSQCPEIASLIRFKELQLSVHGLIGQHGRKALLLSFNQLDFI</sequence>